<dbReference type="InterPro" id="IPR006094">
    <property type="entry name" value="Oxid_FAD_bind_N"/>
</dbReference>
<dbReference type="GO" id="GO:0071949">
    <property type="term" value="F:FAD binding"/>
    <property type="evidence" value="ECO:0007669"/>
    <property type="project" value="InterPro"/>
</dbReference>
<evidence type="ECO:0000256" key="3">
    <source>
        <dbReference type="ARBA" id="ARBA00022827"/>
    </source>
</evidence>
<dbReference type="GO" id="GO:0016491">
    <property type="term" value="F:oxidoreductase activity"/>
    <property type="evidence" value="ECO:0007669"/>
    <property type="project" value="UniProtKB-KW"/>
</dbReference>
<comment type="similarity">
    <text evidence="1">Belongs to the oxygen-dependent FAD-linked oxidoreductase family.</text>
</comment>
<name>A0AAV9N0G1_9EURO</name>
<comment type="caution">
    <text evidence="6">The sequence shown here is derived from an EMBL/GenBank/DDBJ whole genome shotgun (WGS) entry which is preliminary data.</text>
</comment>
<proteinExistence type="inferred from homology"/>
<dbReference type="PROSITE" id="PS51387">
    <property type="entry name" value="FAD_PCMH"/>
    <property type="match status" value="1"/>
</dbReference>
<dbReference type="Gene3D" id="3.30.465.10">
    <property type="match status" value="1"/>
</dbReference>
<dbReference type="AlphaFoldDB" id="A0AAV9N0G1"/>
<dbReference type="InterPro" id="IPR036318">
    <property type="entry name" value="FAD-bd_PCMH-like_sf"/>
</dbReference>
<dbReference type="RefSeq" id="XP_064703003.1">
    <property type="nucleotide sequence ID" value="XM_064850116.1"/>
</dbReference>
<dbReference type="PANTHER" id="PTHR42973">
    <property type="entry name" value="BINDING OXIDOREDUCTASE, PUTATIVE (AFU_ORTHOLOGUE AFUA_1G17690)-RELATED"/>
    <property type="match status" value="1"/>
</dbReference>
<organism evidence="6 7">
    <name type="scientific">Exophiala bonariae</name>
    <dbReference type="NCBI Taxonomy" id="1690606"/>
    <lineage>
        <taxon>Eukaryota</taxon>
        <taxon>Fungi</taxon>
        <taxon>Dikarya</taxon>
        <taxon>Ascomycota</taxon>
        <taxon>Pezizomycotina</taxon>
        <taxon>Eurotiomycetes</taxon>
        <taxon>Chaetothyriomycetidae</taxon>
        <taxon>Chaetothyriales</taxon>
        <taxon>Herpotrichiellaceae</taxon>
        <taxon>Exophiala</taxon>
    </lineage>
</organism>
<dbReference type="EMBL" id="JAVRRD010000025">
    <property type="protein sequence ID" value="KAK5047459.1"/>
    <property type="molecule type" value="Genomic_DNA"/>
</dbReference>
<keyword evidence="2" id="KW-0285">Flavoprotein</keyword>
<evidence type="ECO:0000256" key="1">
    <source>
        <dbReference type="ARBA" id="ARBA00005466"/>
    </source>
</evidence>
<gene>
    <name evidence="6" type="ORF">LTR84_006555</name>
</gene>
<protein>
    <recommendedName>
        <fullName evidence="5">FAD-binding PCMH-type domain-containing protein</fullName>
    </recommendedName>
</protein>
<evidence type="ECO:0000313" key="6">
    <source>
        <dbReference type="EMBL" id="KAK5047459.1"/>
    </source>
</evidence>
<dbReference type="Proteomes" id="UP001358417">
    <property type="component" value="Unassembled WGS sequence"/>
</dbReference>
<dbReference type="SUPFAM" id="SSF56176">
    <property type="entry name" value="FAD-binding/transporter-associated domain-like"/>
    <property type="match status" value="1"/>
</dbReference>
<evidence type="ECO:0000313" key="7">
    <source>
        <dbReference type="Proteomes" id="UP001358417"/>
    </source>
</evidence>
<keyword evidence="7" id="KW-1185">Reference proteome</keyword>
<accession>A0AAV9N0G1</accession>
<reference evidence="6 7" key="1">
    <citation type="submission" date="2023-08" db="EMBL/GenBank/DDBJ databases">
        <title>Black Yeasts Isolated from many extreme environments.</title>
        <authorList>
            <person name="Coleine C."/>
            <person name="Stajich J.E."/>
            <person name="Selbmann L."/>
        </authorList>
    </citation>
    <scope>NUCLEOTIDE SEQUENCE [LARGE SCALE GENOMIC DNA]</scope>
    <source>
        <strain evidence="6 7">CCFEE 5792</strain>
    </source>
</reference>
<dbReference type="InterPro" id="IPR050416">
    <property type="entry name" value="FAD-linked_Oxidoreductase"/>
</dbReference>
<keyword evidence="4" id="KW-0560">Oxidoreductase</keyword>
<evidence type="ECO:0000256" key="4">
    <source>
        <dbReference type="ARBA" id="ARBA00023002"/>
    </source>
</evidence>
<sequence>MNEAIACSLLSTIRPSLTLLPDEPEYERAKAAFWSSTQTKSTPAAIFQPRMAADVSIAIIILKKTSCRFAVKSGGHGKWAGESSINGGVLIDLANMKQIKLSQKQSVVALGPGNRWGDVYSALEPLGLTVVGGRASGVGVGGFLLGGGISWYSNLYGWGCDNIEAYEVVLADGSVVTASEDVFPDLYKALRGGTGNFGIVTAFFVKLYPYTGMWGGTKTFKRQYSDQATKGFIDIGSISDSVDPKSFFILSLSTTEDKSWVWGSSLIYCDTNVNLACFNAVETIPTLNNECRVRDQTESVAHLQSYYPNWMQYSIWTMATKVDLITLRICCAIWEEEMDPLLHEVGDLVPVLAIQYITSKVIEGAGRSGGNVTGLAGTQPFVMYNSEPRWAHAHDNQRVISHIKRAFERMSTESRRLGTNHEYRYSNYASEYQDAIVSYGTDSNEFLRKVSNKYDPNGVFQKLRSSGFDFSGPPRKIQELEYGAKL</sequence>
<dbReference type="Pfam" id="PF01565">
    <property type="entry name" value="FAD_binding_4"/>
    <property type="match status" value="1"/>
</dbReference>
<evidence type="ECO:0000259" key="5">
    <source>
        <dbReference type="PROSITE" id="PS51387"/>
    </source>
</evidence>
<keyword evidence="3" id="KW-0274">FAD</keyword>
<evidence type="ECO:0000256" key="2">
    <source>
        <dbReference type="ARBA" id="ARBA00022630"/>
    </source>
</evidence>
<dbReference type="PANTHER" id="PTHR42973:SF13">
    <property type="entry name" value="FAD-BINDING PCMH-TYPE DOMAIN-CONTAINING PROTEIN"/>
    <property type="match status" value="1"/>
</dbReference>
<dbReference type="GeneID" id="89974727"/>
<feature type="domain" description="FAD-binding PCMH-type" evidence="5">
    <location>
        <begin position="39"/>
        <end position="210"/>
    </location>
</feature>
<dbReference type="InterPro" id="IPR016166">
    <property type="entry name" value="FAD-bd_PCMH"/>
</dbReference>
<dbReference type="InterPro" id="IPR016169">
    <property type="entry name" value="FAD-bd_PCMH_sub2"/>
</dbReference>